<protein>
    <recommendedName>
        <fullName evidence="2">F-box domain-containing protein</fullName>
    </recommendedName>
</protein>
<evidence type="ECO:0000313" key="3">
    <source>
        <dbReference type="EMBL" id="KAJ4845773.1"/>
    </source>
</evidence>
<dbReference type="EMBL" id="JAKUCV010001572">
    <property type="protein sequence ID" value="KAJ4845773.1"/>
    <property type="molecule type" value="Genomic_DNA"/>
</dbReference>
<dbReference type="Proteomes" id="UP001141552">
    <property type="component" value="Unassembled WGS sequence"/>
</dbReference>
<reference evidence="3" key="1">
    <citation type="submission" date="2022-02" db="EMBL/GenBank/DDBJ databases">
        <authorList>
            <person name="Henning P.M."/>
            <person name="McCubbin A.G."/>
            <person name="Shore J.S."/>
        </authorList>
    </citation>
    <scope>NUCLEOTIDE SEQUENCE</scope>
    <source>
        <strain evidence="3">F60SS</strain>
        <tissue evidence="3">Leaves</tissue>
    </source>
</reference>
<gene>
    <name evidence="3" type="ORF">Tsubulata_045738</name>
</gene>
<dbReference type="OrthoDB" id="1848700at2759"/>
<sequence length="428" mass="47692">MGNPRPKRHQPAKPRSKKDRLSHLPDAIIHRILSLLPDTKFAAQTSVLSKAWKNLWISNPDLSLDTGYHMNSHSFEEFLLHILEQRDRENCTAVSSLRLSINYRYSYSADDKYQIISGSFDEVRLRDWTVKHAVRNGVRHLNLSHHYDVVQFPVPASALSGCRTLKTLELAHLDVSGLMSSSACFPAVTTLRLEDCNFDKFFNITDLSCPNLNSLHLLDFAVCGRRGGSRGGVVEISATKLVCLKMEGVGCDRIKLSAVNLQVFLFSNAGETGITRRMSDDFRMDLPCLQSVEVLLYGSCHGEEDKLMKLLYGIRNAASLKVNVPPLEVLYKAGLLKHKTSPYSNLKSLKLLVEKRNGGRKNKGRLNVPDGIRIYLLSGAPNPETVDIIIEEDEDRTELLLGGNGPRDNIGSASNQSSFGHHLMASVI</sequence>
<organism evidence="3 4">
    <name type="scientific">Turnera subulata</name>
    <dbReference type="NCBI Taxonomy" id="218843"/>
    <lineage>
        <taxon>Eukaryota</taxon>
        <taxon>Viridiplantae</taxon>
        <taxon>Streptophyta</taxon>
        <taxon>Embryophyta</taxon>
        <taxon>Tracheophyta</taxon>
        <taxon>Spermatophyta</taxon>
        <taxon>Magnoliopsida</taxon>
        <taxon>eudicotyledons</taxon>
        <taxon>Gunneridae</taxon>
        <taxon>Pentapetalae</taxon>
        <taxon>rosids</taxon>
        <taxon>fabids</taxon>
        <taxon>Malpighiales</taxon>
        <taxon>Passifloraceae</taxon>
        <taxon>Turnera</taxon>
    </lineage>
</organism>
<comment type="caution">
    <text evidence="3">The sequence shown here is derived from an EMBL/GenBank/DDBJ whole genome shotgun (WGS) entry which is preliminary data.</text>
</comment>
<proteinExistence type="predicted"/>
<accession>A0A9Q0JL67</accession>
<evidence type="ECO:0000313" key="4">
    <source>
        <dbReference type="Proteomes" id="UP001141552"/>
    </source>
</evidence>
<dbReference type="InterPro" id="IPR032675">
    <property type="entry name" value="LRR_dom_sf"/>
</dbReference>
<evidence type="ECO:0000256" key="1">
    <source>
        <dbReference type="SAM" id="MobiDB-lite"/>
    </source>
</evidence>
<feature type="region of interest" description="Disordered" evidence="1">
    <location>
        <begin position="1"/>
        <end position="20"/>
    </location>
</feature>
<dbReference type="Gene3D" id="3.80.10.10">
    <property type="entry name" value="Ribonuclease Inhibitor"/>
    <property type="match status" value="1"/>
</dbReference>
<dbReference type="SUPFAM" id="SSF52058">
    <property type="entry name" value="L domain-like"/>
    <property type="match status" value="1"/>
</dbReference>
<keyword evidence="4" id="KW-1185">Reference proteome</keyword>
<dbReference type="InterPro" id="IPR053781">
    <property type="entry name" value="F-box_AtFBL13-like"/>
</dbReference>
<feature type="domain" description="F-box" evidence="2">
    <location>
        <begin position="21"/>
        <end position="59"/>
    </location>
</feature>
<dbReference type="PANTHER" id="PTHR34223">
    <property type="entry name" value="OS11G0201299 PROTEIN"/>
    <property type="match status" value="1"/>
</dbReference>
<name>A0A9Q0JL67_9ROSI</name>
<dbReference type="SUPFAM" id="SSF81383">
    <property type="entry name" value="F-box domain"/>
    <property type="match status" value="1"/>
</dbReference>
<dbReference type="Gene3D" id="1.20.1280.50">
    <property type="match status" value="1"/>
</dbReference>
<dbReference type="PANTHER" id="PTHR34223:SF51">
    <property type="entry name" value="OS06G0556300 PROTEIN"/>
    <property type="match status" value="1"/>
</dbReference>
<dbReference type="InterPro" id="IPR001810">
    <property type="entry name" value="F-box_dom"/>
</dbReference>
<reference evidence="3" key="2">
    <citation type="journal article" date="2023" name="Plants (Basel)">
        <title>Annotation of the Turnera subulata (Passifloraceae) Draft Genome Reveals the S-Locus Evolved after the Divergence of Turneroideae from Passifloroideae in a Stepwise Manner.</title>
        <authorList>
            <person name="Henning P.M."/>
            <person name="Roalson E.H."/>
            <person name="Mir W."/>
            <person name="McCubbin A.G."/>
            <person name="Shore J.S."/>
        </authorList>
    </citation>
    <scope>NUCLEOTIDE SEQUENCE</scope>
    <source>
        <strain evidence="3">F60SS</strain>
    </source>
</reference>
<evidence type="ECO:0000259" key="2">
    <source>
        <dbReference type="Pfam" id="PF00646"/>
    </source>
</evidence>
<dbReference type="AlphaFoldDB" id="A0A9Q0JL67"/>
<dbReference type="InterPro" id="IPR053197">
    <property type="entry name" value="F-box_SCFL_complex_component"/>
</dbReference>
<dbReference type="CDD" id="cd22160">
    <property type="entry name" value="F-box_AtFBL13-like"/>
    <property type="match status" value="1"/>
</dbReference>
<dbReference type="Pfam" id="PF00646">
    <property type="entry name" value="F-box"/>
    <property type="match status" value="1"/>
</dbReference>
<dbReference type="InterPro" id="IPR036047">
    <property type="entry name" value="F-box-like_dom_sf"/>
</dbReference>